<accession>A0A1M6JMN6</accession>
<dbReference type="GO" id="GO:0005886">
    <property type="term" value="C:plasma membrane"/>
    <property type="evidence" value="ECO:0007669"/>
    <property type="project" value="UniProtKB-SubCell"/>
</dbReference>
<feature type="transmembrane region" description="Helical" evidence="6">
    <location>
        <begin position="374"/>
        <end position="393"/>
    </location>
</feature>
<evidence type="ECO:0000256" key="1">
    <source>
        <dbReference type="ARBA" id="ARBA00004651"/>
    </source>
</evidence>
<keyword evidence="5 6" id="KW-0472">Membrane</keyword>
<feature type="transmembrane region" description="Helical" evidence="6">
    <location>
        <begin position="339"/>
        <end position="362"/>
    </location>
</feature>
<feature type="transmembrane region" description="Helical" evidence="6">
    <location>
        <begin position="221"/>
        <end position="242"/>
    </location>
</feature>
<dbReference type="InterPro" id="IPR050327">
    <property type="entry name" value="Proton-linked_MCT"/>
</dbReference>
<dbReference type="RefSeq" id="WP_073050063.1">
    <property type="nucleotide sequence ID" value="NZ_FQZL01000022.1"/>
</dbReference>
<gene>
    <name evidence="8" type="ORF">SAMN02745751_02661</name>
</gene>
<dbReference type="Proteomes" id="UP000184052">
    <property type="component" value="Unassembled WGS sequence"/>
</dbReference>
<evidence type="ECO:0000256" key="2">
    <source>
        <dbReference type="ARBA" id="ARBA00022448"/>
    </source>
</evidence>
<dbReference type="OrthoDB" id="9793415at2"/>
<dbReference type="GO" id="GO:0022857">
    <property type="term" value="F:transmembrane transporter activity"/>
    <property type="evidence" value="ECO:0007669"/>
    <property type="project" value="InterPro"/>
</dbReference>
<keyword evidence="4 6" id="KW-1133">Transmembrane helix</keyword>
<dbReference type="Pfam" id="PF07690">
    <property type="entry name" value="MFS_1"/>
    <property type="match status" value="2"/>
</dbReference>
<evidence type="ECO:0000256" key="6">
    <source>
        <dbReference type="SAM" id="Phobius"/>
    </source>
</evidence>
<dbReference type="STRING" id="1121476.SAMN02745751_02661"/>
<feature type="transmembrane region" description="Helical" evidence="6">
    <location>
        <begin position="307"/>
        <end position="327"/>
    </location>
</feature>
<dbReference type="AlphaFoldDB" id="A0A1M6JMN6"/>
<protein>
    <submittedName>
        <fullName evidence="8">MFS transporter, OFA family, oxalate/formate antiporter</fullName>
    </submittedName>
</protein>
<dbReference type="InterPro" id="IPR036259">
    <property type="entry name" value="MFS_trans_sf"/>
</dbReference>
<comment type="subcellular location">
    <subcellularLocation>
        <location evidence="1">Cell membrane</location>
        <topology evidence="1">Multi-pass membrane protein</topology>
    </subcellularLocation>
</comment>
<feature type="transmembrane region" description="Helical" evidence="6">
    <location>
        <begin position="166"/>
        <end position="184"/>
    </location>
</feature>
<proteinExistence type="predicted"/>
<evidence type="ECO:0000256" key="5">
    <source>
        <dbReference type="ARBA" id="ARBA00023136"/>
    </source>
</evidence>
<evidence type="ECO:0000313" key="8">
    <source>
        <dbReference type="EMBL" id="SHJ47981.1"/>
    </source>
</evidence>
<dbReference type="PANTHER" id="PTHR11360:SF317">
    <property type="entry name" value="MAJOR FACILITATOR SUPERFAMILY (MFS) PROFILE DOMAIN-CONTAINING PROTEIN-RELATED"/>
    <property type="match status" value="1"/>
</dbReference>
<feature type="transmembrane region" description="Helical" evidence="6">
    <location>
        <begin position="51"/>
        <end position="69"/>
    </location>
</feature>
<dbReference type="InterPro" id="IPR020846">
    <property type="entry name" value="MFS_dom"/>
</dbReference>
<organism evidence="8 9">
    <name type="scientific">Dethiosulfatibacter aminovorans DSM 17477</name>
    <dbReference type="NCBI Taxonomy" id="1121476"/>
    <lineage>
        <taxon>Bacteria</taxon>
        <taxon>Bacillati</taxon>
        <taxon>Bacillota</taxon>
        <taxon>Tissierellia</taxon>
        <taxon>Dethiosulfatibacter</taxon>
    </lineage>
</organism>
<feature type="transmembrane region" description="Helical" evidence="6">
    <location>
        <begin position="98"/>
        <end position="117"/>
    </location>
</feature>
<feature type="transmembrane region" description="Helical" evidence="6">
    <location>
        <begin position="12"/>
        <end position="31"/>
    </location>
</feature>
<evidence type="ECO:0000256" key="4">
    <source>
        <dbReference type="ARBA" id="ARBA00022989"/>
    </source>
</evidence>
<feature type="domain" description="Major facilitator superfamily (MFS) profile" evidence="7">
    <location>
        <begin position="1"/>
        <end position="398"/>
    </location>
</feature>
<evidence type="ECO:0000313" key="9">
    <source>
        <dbReference type="Proteomes" id="UP000184052"/>
    </source>
</evidence>
<name>A0A1M6JMN6_9FIRM</name>
<keyword evidence="9" id="KW-1185">Reference proteome</keyword>
<reference evidence="8 9" key="1">
    <citation type="submission" date="2016-11" db="EMBL/GenBank/DDBJ databases">
        <authorList>
            <person name="Jaros S."/>
            <person name="Januszkiewicz K."/>
            <person name="Wedrychowicz H."/>
        </authorList>
    </citation>
    <scope>NUCLEOTIDE SEQUENCE [LARGE SCALE GENOMIC DNA]</scope>
    <source>
        <strain evidence="8 9">DSM 17477</strain>
    </source>
</reference>
<dbReference type="PROSITE" id="PS50850">
    <property type="entry name" value="MFS"/>
    <property type="match status" value="1"/>
</dbReference>
<feature type="transmembrane region" description="Helical" evidence="6">
    <location>
        <begin position="76"/>
        <end position="92"/>
    </location>
</feature>
<dbReference type="EMBL" id="FQZL01000022">
    <property type="protein sequence ID" value="SHJ47981.1"/>
    <property type="molecule type" value="Genomic_DNA"/>
</dbReference>
<keyword evidence="3 6" id="KW-0812">Transmembrane</keyword>
<dbReference type="Gene3D" id="1.20.1250.20">
    <property type="entry name" value="MFS general substrate transporter like domains"/>
    <property type="match status" value="2"/>
</dbReference>
<evidence type="ECO:0000259" key="7">
    <source>
        <dbReference type="PROSITE" id="PS50850"/>
    </source>
</evidence>
<evidence type="ECO:0000256" key="3">
    <source>
        <dbReference type="ARBA" id="ARBA00022692"/>
    </source>
</evidence>
<feature type="transmembrane region" description="Helical" evidence="6">
    <location>
        <begin position="248"/>
        <end position="267"/>
    </location>
</feature>
<dbReference type="SUPFAM" id="SSF103473">
    <property type="entry name" value="MFS general substrate transporter"/>
    <property type="match status" value="1"/>
</dbReference>
<keyword evidence="2" id="KW-0813">Transport</keyword>
<dbReference type="InterPro" id="IPR011701">
    <property type="entry name" value="MFS"/>
</dbReference>
<feature type="transmembrane region" description="Helical" evidence="6">
    <location>
        <begin position="279"/>
        <end position="301"/>
    </location>
</feature>
<dbReference type="PANTHER" id="PTHR11360">
    <property type="entry name" value="MONOCARBOXYLATE TRANSPORTER"/>
    <property type="match status" value="1"/>
</dbReference>
<sequence>MEKNNINGRNILFLGSWLSIYFLALNATFSILSKTIAVERNWDVASITDTYALYLLIFSVVGIFAGKFADKNGCRMNMFIGGIICGGGWILTGMSSSVLMFYINFGVITSIGAGIMYNPLLTQTLKFFPESRGKASGLLLSAASIGPFIMAPVFTTSFAAMGVRTTLLILGIVIIAINVIFSPFQKKAEVQPGKTSSTFASDEGQYSPKQMLSSVTFYKMLFIFMAVACAGNMMIGVLYSIAQNQIQVSLTTAALAVSVSTISNFVGRLSFGVIYDKIGAFKSLILSLGITTIAMVAVSFIGANMAIPFFVVIAFLGFAFGGPMVVFPPLTGRTFGTKYLGTNYGIIFLGYSLAGFVGPKLATFFNSQFGVYTYGYYAAAILAVLGIFVVLNLKKELESRNQLDIPANTQSS</sequence>
<feature type="transmembrane region" description="Helical" evidence="6">
    <location>
        <begin position="138"/>
        <end position="160"/>
    </location>
</feature>